<dbReference type="PANTHER" id="PTHR35580:SF1">
    <property type="entry name" value="PHYTASE-LIKE DOMAIN-CONTAINING PROTEIN"/>
    <property type="match status" value="1"/>
</dbReference>
<accession>A0A382BJF4</accession>
<dbReference type="InterPro" id="IPR052918">
    <property type="entry name" value="Motility_Chemotaxis_Reg"/>
</dbReference>
<dbReference type="Pfam" id="PF06739">
    <property type="entry name" value="SBBP"/>
    <property type="match status" value="1"/>
</dbReference>
<dbReference type="PANTHER" id="PTHR35580">
    <property type="entry name" value="CELL SURFACE GLYCOPROTEIN (S-LAYER PROTEIN)-LIKE PROTEIN"/>
    <property type="match status" value="1"/>
</dbReference>
<dbReference type="Gene3D" id="2.120.10.30">
    <property type="entry name" value="TolB, C-terminal domain"/>
    <property type="match status" value="1"/>
</dbReference>
<dbReference type="Gene3D" id="2.40.10.500">
    <property type="match status" value="1"/>
</dbReference>
<sequence>GATRRRLRTAVTAVLAASVIVGLSGSTAGAWSSEDGAVAVWEGADGVNANLGDNSFGGYYKSLAVDTAGNIYLTTQFQNTVDFNPSPFGTTIMTAAGCGTNGLVMKLDSFANPYWARQFDGSSSCYANPTSIAVDGNGNVYTTGEFNGTVDFDPGAGVTNLVNSYVQKIASYISKLNSSGEFVWAYRLGSAYLPGQVYDGGNSGLAKAKSVAADGSGNVYVVGSFEGSVDFQHGAGVTTLSSSSSQREDVFILKLNSSGALVWIGQIENPGSTKTLDAHSVAVDGSGNVYISGFVTGGSTVDFDPTEGVANLATATGGQGAKSEIWILKLDSAGDYVWAKASSCPGSAGAYRPSGSDRGLAVDDSGNVYAVGSFTQEHYNDSYDCDFDPGPGEGFAHVGGTSNHKSGLVWKLDSSGNYQWAKAFLKTACPTCSNDSNEALSVAVDGSGNVYTAGRFLGPTDFDPGAGTATLTGGPYSGNHSAFLSKLDSSGDYVWAKQVGTLTGSQSGRQVALDGSGNVYFSGFLNYETVDLDPGDGVVNFTSKEMFLVKLDSSGNLAAGASAGVTVSKTTATVTEAGASDSFTVVLDTQPTSDVVLAVTSSDTGEAVVSPSPLTFTSSNWDTAQTVTVTGVDDIDVDGNQVVPVIVSVDDDSSAASYRLVADSTVNVTNTDNDSVTQTDCTLQSNWNLSECACPPGQTRTSS</sequence>
<name>A0A382BJF4_9ZZZZ</name>
<evidence type="ECO:0008006" key="2">
    <source>
        <dbReference type="Google" id="ProtNLM"/>
    </source>
</evidence>
<dbReference type="EMBL" id="UINC01029996">
    <property type="protein sequence ID" value="SVB13671.1"/>
    <property type="molecule type" value="Genomic_DNA"/>
</dbReference>
<organism evidence="1">
    <name type="scientific">marine metagenome</name>
    <dbReference type="NCBI Taxonomy" id="408172"/>
    <lineage>
        <taxon>unclassified sequences</taxon>
        <taxon>metagenomes</taxon>
        <taxon>ecological metagenomes</taxon>
    </lineage>
</organism>
<gene>
    <name evidence="1" type="ORF">METZ01_LOCUS166525</name>
</gene>
<dbReference type="InterPro" id="IPR011042">
    <property type="entry name" value="6-blade_b-propeller_TolB-like"/>
</dbReference>
<protein>
    <recommendedName>
        <fullName evidence="2">Bulb-type lectin domain-containing protein</fullName>
    </recommendedName>
</protein>
<reference evidence="1" key="1">
    <citation type="submission" date="2018-05" db="EMBL/GenBank/DDBJ databases">
        <authorList>
            <person name="Lanie J.A."/>
            <person name="Ng W.-L."/>
            <person name="Kazmierczak K.M."/>
            <person name="Andrzejewski T.M."/>
            <person name="Davidsen T.M."/>
            <person name="Wayne K.J."/>
            <person name="Tettelin H."/>
            <person name="Glass J.I."/>
            <person name="Rusch D."/>
            <person name="Podicherti R."/>
            <person name="Tsui H.-C.T."/>
            <person name="Winkler M.E."/>
        </authorList>
    </citation>
    <scope>NUCLEOTIDE SEQUENCE</scope>
</reference>
<dbReference type="SUPFAM" id="SSF101898">
    <property type="entry name" value="NHL repeat"/>
    <property type="match status" value="2"/>
</dbReference>
<evidence type="ECO:0000313" key="1">
    <source>
        <dbReference type="EMBL" id="SVB13671.1"/>
    </source>
</evidence>
<feature type="non-terminal residue" evidence="1">
    <location>
        <position position="703"/>
    </location>
</feature>
<proteinExistence type="predicted"/>
<dbReference type="AlphaFoldDB" id="A0A382BJF4"/>
<feature type="non-terminal residue" evidence="1">
    <location>
        <position position="1"/>
    </location>
</feature>
<dbReference type="InterPro" id="IPR010620">
    <property type="entry name" value="SBBP_repeat"/>
</dbReference>